<keyword evidence="1" id="KW-0285">Flavoprotein</keyword>
<dbReference type="Pfam" id="PF00890">
    <property type="entry name" value="FAD_binding_2"/>
    <property type="match status" value="1"/>
</dbReference>
<sequence>MINKTQLNDYGNMTSRILGVIAGENTFCETGKRMDFQRNRGNEFYEWPYPVKYDKTTHVYTDVLVIGGGLAGASAGIRAAKRGVKVAVCDKAPIKKSGCGGAGMDHWNTVLECPGSPITTEENIERSKDTGLNHRNYIAEKGTWDALLELEKLGLNIRDDLDEFKGAATRDEESKLLKAYDYREMVSVKLHGGNYIKPVLYEGLIDYGAELYERIMVTSLLTNHGKQGADVVGATGFSLETGEFYVFHAKAVIISTGYACSMWIYNMEITGNSYRWDPNEIGEGLAMAWMAGADVYNMHKAGSTKGNTPFAWPRFGVGNPANTWFPCSMVDNNGKEIPWEDIQGNILKNVHDRNYPAKGQPYIGSKKSDNMPGIDQANLIHNLAEKIRDGEYELPFWADLAGMPEDERRSIWGVMIGNEGKSRFTLYDLYTRSGFDPEKDMLMAPIELPENYMKFGAWFHGEPDVVKPWRTENGGQGEIACDWKLMTNVPGLFVAGASGGLEGCSFAVSSGFYAADRAADYVKDANEGAVSEKQLAAEKQRVYAPVKRNGRKEAYISWKELWGGICRVMQQCCGEYKTIPILKQGLVWLDSIKNTEGQMTYARNPHELARVLECDTRFTVASIFLNACISKIENEEFMMSGDGYLFNRLDGDKILTIKKEKEYWLKGQNAPSYKENYLRYQKRSE</sequence>
<keyword evidence="5" id="KW-1185">Reference proteome</keyword>
<dbReference type="GO" id="GO:0009061">
    <property type="term" value="P:anaerobic respiration"/>
    <property type="evidence" value="ECO:0007669"/>
    <property type="project" value="TreeGrafter"/>
</dbReference>
<dbReference type="PANTHER" id="PTHR11632:SF73">
    <property type="entry name" value="BLR3196 PROTEIN"/>
    <property type="match status" value="1"/>
</dbReference>
<dbReference type="InterPro" id="IPR030664">
    <property type="entry name" value="SdhA/FrdA/AprA"/>
</dbReference>
<evidence type="ECO:0000256" key="1">
    <source>
        <dbReference type="ARBA" id="ARBA00022630"/>
    </source>
</evidence>
<feature type="domain" description="FAD-dependent oxidoreductase 2 FAD-binding" evidence="3">
    <location>
        <begin position="62"/>
        <end position="300"/>
    </location>
</feature>
<proteinExistence type="predicted"/>
<dbReference type="GO" id="GO:0009055">
    <property type="term" value="F:electron transfer activity"/>
    <property type="evidence" value="ECO:0007669"/>
    <property type="project" value="TreeGrafter"/>
</dbReference>
<dbReference type="OrthoDB" id="9806724at2"/>
<dbReference type="Proteomes" id="UP000199228">
    <property type="component" value="Unassembled WGS sequence"/>
</dbReference>
<keyword evidence="2" id="KW-0560">Oxidoreductase</keyword>
<dbReference type="Gene3D" id="3.50.50.60">
    <property type="entry name" value="FAD/NAD(P)-binding domain"/>
    <property type="match status" value="2"/>
</dbReference>
<reference evidence="4 5" key="1">
    <citation type="submission" date="2016-10" db="EMBL/GenBank/DDBJ databases">
        <authorList>
            <person name="de Groot N.N."/>
        </authorList>
    </citation>
    <scope>NUCLEOTIDE SEQUENCE [LARGE SCALE GENOMIC DNA]</scope>
    <source>
        <strain evidence="4 5">DSM 3217</strain>
    </source>
</reference>
<organism evidence="4 5">
    <name type="scientific">Eubacterium oxidoreducens</name>
    <dbReference type="NCBI Taxonomy" id="1732"/>
    <lineage>
        <taxon>Bacteria</taxon>
        <taxon>Bacillati</taxon>
        <taxon>Bacillota</taxon>
        <taxon>Clostridia</taxon>
        <taxon>Eubacteriales</taxon>
        <taxon>Eubacteriaceae</taxon>
        <taxon>Eubacterium</taxon>
    </lineage>
</organism>
<dbReference type="RefSeq" id="WP_090174646.1">
    <property type="nucleotide sequence ID" value="NZ_FMXR01000020.1"/>
</dbReference>
<dbReference type="GO" id="GO:0050660">
    <property type="term" value="F:flavin adenine dinucleotide binding"/>
    <property type="evidence" value="ECO:0007669"/>
    <property type="project" value="TreeGrafter"/>
</dbReference>
<dbReference type="GO" id="GO:0000104">
    <property type="term" value="F:succinate dehydrogenase activity"/>
    <property type="evidence" value="ECO:0007669"/>
    <property type="project" value="TreeGrafter"/>
</dbReference>
<accession>A0A1G6CJJ4</accession>
<dbReference type="InterPro" id="IPR036188">
    <property type="entry name" value="FAD/NAD-bd_sf"/>
</dbReference>
<dbReference type="GO" id="GO:0005886">
    <property type="term" value="C:plasma membrane"/>
    <property type="evidence" value="ECO:0007669"/>
    <property type="project" value="TreeGrafter"/>
</dbReference>
<name>A0A1G6CJJ4_EUBOX</name>
<dbReference type="STRING" id="1732.SAMN02910417_02451"/>
<protein>
    <submittedName>
        <fullName evidence="4">Succinate dehydrogenase/fumarate reductase, flavoprotein subunit</fullName>
    </submittedName>
</protein>
<evidence type="ECO:0000313" key="4">
    <source>
        <dbReference type="EMBL" id="SDB32962.1"/>
    </source>
</evidence>
<dbReference type="EMBL" id="FMXR01000020">
    <property type="protein sequence ID" value="SDB32962.1"/>
    <property type="molecule type" value="Genomic_DNA"/>
</dbReference>
<evidence type="ECO:0000313" key="5">
    <source>
        <dbReference type="Proteomes" id="UP000199228"/>
    </source>
</evidence>
<evidence type="ECO:0000259" key="3">
    <source>
        <dbReference type="Pfam" id="PF00890"/>
    </source>
</evidence>
<dbReference type="AlphaFoldDB" id="A0A1G6CJJ4"/>
<evidence type="ECO:0000256" key="2">
    <source>
        <dbReference type="ARBA" id="ARBA00023002"/>
    </source>
</evidence>
<dbReference type="SUPFAM" id="SSF51905">
    <property type="entry name" value="FAD/NAD(P)-binding domain"/>
    <property type="match status" value="1"/>
</dbReference>
<gene>
    <name evidence="4" type="ORF">SAMN02910417_02451</name>
</gene>
<dbReference type="PIRSF" id="PIRSF000171">
    <property type="entry name" value="SDHA_APRA_LASPO"/>
    <property type="match status" value="1"/>
</dbReference>
<dbReference type="PRINTS" id="PR00368">
    <property type="entry name" value="FADPNR"/>
</dbReference>
<dbReference type="PANTHER" id="PTHR11632">
    <property type="entry name" value="SUCCINATE DEHYDROGENASE 2 FLAVOPROTEIN SUBUNIT"/>
    <property type="match status" value="1"/>
</dbReference>
<dbReference type="InterPro" id="IPR003953">
    <property type="entry name" value="FAD-dep_OxRdtase_2_FAD-bd"/>
</dbReference>